<name>A0A1E4ST91_9ASCO</name>
<sequence length="260" mass="29664">MATEYISDSGSDYTEYWVDWFLGTRGNEYFCDIDVEYISDRFNLTGLNQYVDKISVLVDIITDRSQINENQPEQTKAKLEDNAKFLYALIHARYIITLRGLSKMLDKYTNGDFGYCPRVHCKLTPLLPIGLSDTPRVSSVKLYCPNCEDLYNPKSSRHSIIDGAFFGTSFPAMFFQTYPESIPVHNVDIYTPKIFGFQIHDAAKLTRWRQLQKEKLIKSLDEKGIDHGKNTPGGFAEPDKKNDSHAKSSEGNSGRKQRSS</sequence>
<evidence type="ECO:0000256" key="2">
    <source>
        <dbReference type="ARBA" id="ARBA00045899"/>
    </source>
</evidence>
<dbReference type="GO" id="GO:0006359">
    <property type="term" value="P:regulation of transcription by RNA polymerase III"/>
    <property type="evidence" value="ECO:0007669"/>
    <property type="project" value="TreeGrafter"/>
</dbReference>
<evidence type="ECO:0000313" key="5">
    <source>
        <dbReference type="EMBL" id="ODV82724.1"/>
    </source>
</evidence>
<comment type="similarity">
    <text evidence="1 3">Belongs to the casein kinase 2 subunit beta family.</text>
</comment>
<keyword evidence="6" id="KW-1185">Reference proteome</keyword>
<dbReference type="GO" id="GO:0005737">
    <property type="term" value="C:cytoplasm"/>
    <property type="evidence" value="ECO:0007669"/>
    <property type="project" value="TreeGrafter"/>
</dbReference>
<feature type="compositionally biased region" description="Basic and acidic residues" evidence="4">
    <location>
        <begin position="237"/>
        <end position="248"/>
    </location>
</feature>
<dbReference type="InterPro" id="IPR016149">
    <property type="entry name" value="Casein_kin_II_reg-sub_N"/>
</dbReference>
<feature type="compositionally biased region" description="Basic and acidic residues" evidence="4">
    <location>
        <begin position="219"/>
        <end position="229"/>
    </location>
</feature>
<proteinExistence type="inferred from homology"/>
<dbReference type="PANTHER" id="PTHR11740">
    <property type="entry name" value="CASEIN KINASE II SUBUNIT BETA"/>
    <property type="match status" value="1"/>
</dbReference>
<dbReference type="SUPFAM" id="SSF57798">
    <property type="entry name" value="Casein kinase II beta subunit"/>
    <property type="match status" value="1"/>
</dbReference>
<gene>
    <name evidence="5" type="ORF">CANARDRAFT_204640</name>
</gene>
<dbReference type="GO" id="GO:0034456">
    <property type="term" value="C:UTP-C complex"/>
    <property type="evidence" value="ECO:0007669"/>
    <property type="project" value="TreeGrafter"/>
</dbReference>
<evidence type="ECO:0000313" key="6">
    <source>
        <dbReference type="Proteomes" id="UP000094801"/>
    </source>
</evidence>
<dbReference type="PANTHER" id="PTHR11740:SF39">
    <property type="entry name" value="CASEIN KINASE II SUBUNIT BETA"/>
    <property type="match status" value="1"/>
</dbReference>
<dbReference type="SMART" id="SM01085">
    <property type="entry name" value="CK_II_beta"/>
    <property type="match status" value="1"/>
</dbReference>
<evidence type="ECO:0000256" key="1">
    <source>
        <dbReference type="ARBA" id="ARBA00006941"/>
    </source>
</evidence>
<dbReference type="Gene3D" id="2.20.25.20">
    <property type="match status" value="1"/>
</dbReference>
<dbReference type="PROSITE" id="PS01101">
    <property type="entry name" value="CK2_BETA"/>
    <property type="match status" value="1"/>
</dbReference>
<comment type="function">
    <text evidence="2 3">Regulatory subunit of casein kinase II/CK2. As part of the kinase complex regulates the basal catalytic activity of the alpha subunit a constitutively active serine/threonine-protein kinase that phosphorylates a large number of substrates containing acidic residues C-terminal to the phosphorylated serine or threonine.</text>
</comment>
<organism evidence="5 6">
    <name type="scientific">[Candida] arabinofermentans NRRL YB-2248</name>
    <dbReference type="NCBI Taxonomy" id="983967"/>
    <lineage>
        <taxon>Eukaryota</taxon>
        <taxon>Fungi</taxon>
        <taxon>Dikarya</taxon>
        <taxon>Ascomycota</taxon>
        <taxon>Saccharomycotina</taxon>
        <taxon>Pichiomycetes</taxon>
        <taxon>Pichiales</taxon>
        <taxon>Pichiaceae</taxon>
        <taxon>Ogataea</taxon>
        <taxon>Ogataea/Candida clade</taxon>
    </lineage>
</organism>
<dbReference type="STRING" id="983967.A0A1E4ST91"/>
<dbReference type="GO" id="GO:0030291">
    <property type="term" value="F:protein serine/threonine kinase inhibitor activity"/>
    <property type="evidence" value="ECO:0007669"/>
    <property type="project" value="UniProtKB-ARBA"/>
</dbReference>
<dbReference type="Proteomes" id="UP000094801">
    <property type="component" value="Unassembled WGS sequence"/>
</dbReference>
<dbReference type="EMBL" id="KV453875">
    <property type="protein sequence ID" value="ODV82724.1"/>
    <property type="molecule type" value="Genomic_DNA"/>
</dbReference>
<evidence type="ECO:0000256" key="4">
    <source>
        <dbReference type="SAM" id="MobiDB-lite"/>
    </source>
</evidence>
<comment type="subunit">
    <text evidence="3">Tetramer of two alpha and two beta subunits.</text>
</comment>
<dbReference type="FunFam" id="1.10.1820.10:FF:000005">
    <property type="entry name" value="Casein kinase II subunit beta"/>
    <property type="match status" value="1"/>
</dbReference>
<dbReference type="OrthoDB" id="3971593at2759"/>
<dbReference type="Pfam" id="PF01214">
    <property type="entry name" value="CK_II_beta"/>
    <property type="match status" value="1"/>
</dbReference>
<reference evidence="6" key="1">
    <citation type="submission" date="2016-04" db="EMBL/GenBank/DDBJ databases">
        <title>Comparative genomics of biotechnologically important yeasts.</title>
        <authorList>
            <consortium name="DOE Joint Genome Institute"/>
            <person name="Riley R."/>
            <person name="Haridas S."/>
            <person name="Wolfe K.H."/>
            <person name="Lopes M.R."/>
            <person name="Hittinger C.T."/>
            <person name="Goker M."/>
            <person name="Salamov A."/>
            <person name="Wisecaver J."/>
            <person name="Long T.M."/>
            <person name="Aerts A.L."/>
            <person name="Barry K."/>
            <person name="Choi C."/>
            <person name="Clum A."/>
            <person name="Coughlan A.Y."/>
            <person name="Deshpande S."/>
            <person name="Douglass A.P."/>
            <person name="Hanson S.J."/>
            <person name="Klenk H.-P."/>
            <person name="Labutti K."/>
            <person name="Lapidus A."/>
            <person name="Lindquist E."/>
            <person name="Lipzen A."/>
            <person name="Meier-Kolthoff J.P."/>
            <person name="Ohm R.A."/>
            <person name="Otillar R.P."/>
            <person name="Pangilinan J."/>
            <person name="Peng Y."/>
            <person name="Rokas A."/>
            <person name="Rosa C.A."/>
            <person name="Scheuner C."/>
            <person name="Sibirny A.A."/>
            <person name="Slot J.C."/>
            <person name="Stielow J.B."/>
            <person name="Sun H."/>
            <person name="Kurtzman C.P."/>
            <person name="Blackwell M."/>
            <person name="Grigoriev I.V."/>
            <person name="Jeffries T.W."/>
        </authorList>
    </citation>
    <scope>NUCLEOTIDE SEQUENCE [LARGE SCALE GENOMIC DNA]</scope>
    <source>
        <strain evidence="6">NRRL YB-2248</strain>
    </source>
</reference>
<dbReference type="InterPro" id="IPR000704">
    <property type="entry name" value="Casein_kinase_II_reg-sub"/>
</dbReference>
<dbReference type="PRINTS" id="PR00472">
    <property type="entry name" value="CASNKINASEII"/>
</dbReference>
<dbReference type="AlphaFoldDB" id="A0A1E4ST91"/>
<dbReference type="GO" id="GO:0005956">
    <property type="term" value="C:protein kinase CK2 complex"/>
    <property type="evidence" value="ECO:0007669"/>
    <property type="project" value="UniProtKB-UniRule"/>
</dbReference>
<protein>
    <recommendedName>
        <fullName evidence="3">Casein kinase II subunit beta</fullName>
        <shortName evidence="3">CK II beta</shortName>
    </recommendedName>
</protein>
<dbReference type="InterPro" id="IPR035991">
    <property type="entry name" value="Casein_kinase_II_beta-like"/>
</dbReference>
<accession>A0A1E4ST91</accession>
<feature type="region of interest" description="Disordered" evidence="4">
    <location>
        <begin position="219"/>
        <end position="260"/>
    </location>
</feature>
<dbReference type="Gene3D" id="1.10.1820.10">
    <property type="entry name" value="protein kinase ck2 holoenzyme, chain C, domain 1"/>
    <property type="match status" value="1"/>
</dbReference>
<evidence type="ECO:0000256" key="3">
    <source>
        <dbReference type="RuleBase" id="RU361268"/>
    </source>
</evidence>
<dbReference type="FunFam" id="2.20.25.20:FF:000001">
    <property type="entry name" value="Casein kinase II subunit beta"/>
    <property type="match status" value="1"/>
</dbReference>